<dbReference type="RefSeq" id="WP_161034335.1">
    <property type="nucleotide sequence ID" value="NZ_WWCL01000001.1"/>
</dbReference>
<dbReference type="AlphaFoldDB" id="A0A845I202"/>
<organism evidence="2 3">
    <name type="scientific">Duganella fentianensis</name>
    <dbReference type="NCBI Taxonomy" id="2692177"/>
    <lineage>
        <taxon>Bacteria</taxon>
        <taxon>Pseudomonadati</taxon>
        <taxon>Pseudomonadota</taxon>
        <taxon>Betaproteobacteria</taxon>
        <taxon>Burkholderiales</taxon>
        <taxon>Oxalobacteraceae</taxon>
        <taxon>Telluria group</taxon>
        <taxon>Duganella</taxon>
    </lineage>
</organism>
<name>A0A845I202_9BURK</name>
<dbReference type="Gene3D" id="2.40.160.10">
    <property type="entry name" value="Porin"/>
    <property type="match status" value="1"/>
</dbReference>
<dbReference type="InterPro" id="IPR023614">
    <property type="entry name" value="Porin_dom_sf"/>
</dbReference>
<dbReference type="Proteomes" id="UP000444316">
    <property type="component" value="Unassembled WGS sequence"/>
</dbReference>
<keyword evidence="3" id="KW-1185">Reference proteome</keyword>
<feature type="chain" id="PRO_5032874877" description="Porin" evidence="1">
    <location>
        <begin position="24"/>
        <end position="374"/>
    </location>
</feature>
<evidence type="ECO:0000313" key="2">
    <source>
        <dbReference type="EMBL" id="MYN44728.1"/>
    </source>
</evidence>
<sequence length="374" mass="41049">MTAHSARLAALALLLPLAASSRAEEGLLASSASPSMQVAPAALALNGFGTLGFARSSERGADFVFDNLQPKGTGRSHEWSNDVDSRLGLQLTANLNPNLSAVLQVVSEYRWDGTYTPMVNWAYLRYALTPALGLRVGRIALDSFIASDSRKIGYSNITARPPTEVYRLLVLRDSDGIDATYRYSNRDFVNTVSVLYGKRTVTNTRSVNVHSTDVAGIFERFEQGPLTVHAAYQQRRVDNQNPPLGKFMSLGVAWDPGPWFASAEWVKAINYNASNLKITRAAWYLNGGVRVGDFTPYLTLSELRPISDTGQAPVGQHTYAAGVRWDVHRNVDVKFQWDHIRLNDHSFGTLQNVAPGTRAGGKVNVVSVLTDFVF</sequence>
<feature type="signal peptide" evidence="1">
    <location>
        <begin position="1"/>
        <end position="23"/>
    </location>
</feature>
<evidence type="ECO:0000256" key="1">
    <source>
        <dbReference type="SAM" id="SignalP"/>
    </source>
</evidence>
<evidence type="ECO:0008006" key="4">
    <source>
        <dbReference type="Google" id="ProtNLM"/>
    </source>
</evidence>
<gene>
    <name evidence="2" type="ORF">GTP23_06525</name>
</gene>
<reference evidence="2" key="1">
    <citation type="submission" date="2019-12" db="EMBL/GenBank/DDBJ databases">
        <title>Novel species isolated from a subtropical stream in China.</title>
        <authorList>
            <person name="Lu H."/>
        </authorList>
    </citation>
    <scope>NUCLEOTIDE SEQUENCE [LARGE SCALE GENOMIC DNA]</scope>
    <source>
        <strain evidence="2">FT93W</strain>
    </source>
</reference>
<dbReference type="SUPFAM" id="SSF56935">
    <property type="entry name" value="Porins"/>
    <property type="match status" value="1"/>
</dbReference>
<dbReference type="EMBL" id="WWCL01000001">
    <property type="protein sequence ID" value="MYN44728.1"/>
    <property type="molecule type" value="Genomic_DNA"/>
</dbReference>
<accession>A0A845I202</accession>
<keyword evidence="1" id="KW-0732">Signal</keyword>
<comment type="caution">
    <text evidence="2">The sequence shown here is derived from an EMBL/GenBank/DDBJ whole genome shotgun (WGS) entry which is preliminary data.</text>
</comment>
<proteinExistence type="predicted"/>
<evidence type="ECO:0000313" key="3">
    <source>
        <dbReference type="Proteomes" id="UP000444316"/>
    </source>
</evidence>
<protein>
    <recommendedName>
        <fullName evidence="4">Porin</fullName>
    </recommendedName>
</protein>